<dbReference type="EMBL" id="CAJVQC010054706">
    <property type="protein sequence ID" value="CAG8794513.1"/>
    <property type="molecule type" value="Genomic_DNA"/>
</dbReference>
<organism evidence="1 2">
    <name type="scientific">Racocetra persica</name>
    <dbReference type="NCBI Taxonomy" id="160502"/>
    <lineage>
        <taxon>Eukaryota</taxon>
        <taxon>Fungi</taxon>
        <taxon>Fungi incertae sedis</taxon>
        <taxon>Mucoromycota</taxon>
        <taxon>Glomeromycotina</taxon>
        <taxon>Glomeromycetes</taxon>
        <taxon>Diversisporales</taxon>
        <taxon>Gigasporaceae</taxon>
        <taxon>Racocetra</taxon>
    </lineage>
</organism>
<accession>A0ACA9RIA8</accession>
<evidence type="ECO:0000313" key="2">
    <source>
        <dbReference type="Proteomes" id="UP000789920"/>
    </source>
</evidence>
<sequence length="67" mass="7823">VTHQEFYPLLKIKDENDFADLSEDLHTIVKSLNTYKLVVRNGYEDTSQSNIQEISTNQVHKQQESIE</sequence>
<proteinExistence type="predicted"/>
<keyword evidence="2" id="KW-1185">Reference proteome</keyword>
<feature type="non-terminal residue" evidence="1">
    <location>
        <position position="1"/>
    </location>
</feature>
<reference evidence="1" key="1">
    <citation type="submission" date="2021-06" db="EMBL/GenBank/DDBJ databases">
        <authorList>
            <person name="Kallberg Y."/>
            <person name="Tangrot J."/>
            <person name="Rosling A."/>
        </authorList>
    </citation>
    <scope>NUCLEOTIDE SEQUENCE</scope>
    <source>
        <strain evidence="1">MA461A</strain>
    </source>
</reference>
<gene>
    <name evidence="1" type="ORF">RPERSI_LOCUS19778</name>
</gene>
<protein>
    <submittedName>
        <fullName evidence="1">32351_t:CDS:1</fullName>
    </submittedName>
</protein>
<comment type="caution">
    <text evidence="1">The sequence shown here is derived from an EMBL/GenBank/DDBJ whole genome shotgun (WGS) entry which is preliminary data.</text>
</comment>
<name>A0ACA9RIA8_9GLOM</name>
<dbReference type="Proteomes" id="UP000789920">
    <property type="component" value="Unassembled WGS sequence"/>
</dbReference>
<evidence type="ECO:0000313" key="1">
    <source>
        <dbReference type="EMBL" id="CAG8794513.1"/>
    </source>
</evidence>
<feature type="non-terminal residue" evidence="1">
    <location>
        <position position="67"/>
    </location>
</feature>